<comment type="caution">
    <text evidence="1">The sequence shown here is derived from an EMBL/GenBank/DDBJ whole genome shotgun (WGS) entry which is preliminary data.</text>
</comment>
<dbReference type="EMBL" id="BKCJ010138633">
    <property type="protein sequence ID" value="GEX91431.1"/>
    <property type="molecule type" value="Genomic_DNA"/>
</dbReference>
<sequence>MAVIGVKLLRRAVSRDADFISGFAIRRAVNAVDLMCLLSQLHDPQNHILRDSGICGMNDDYVSALDCLRSMIPSFDFSRFTNKDIVPSKAQQTLASAFFSEMVKNIDDVSSSLARRTPILA</sequence>
<organism evidence="1">
    <name type="scientific">Tanacetum cinerariifolium</name>
    <name type="common">Dalmatian daisy</name>
    <name type="synonym">Chrysanthemum cinerariifolium</name>
    <dbReference type="NCBI Taxonomy" id="118510"/>
    <lineage>
        <taxon>Eukaryota</taxon>
        <taxon>Viridiplantae</taxon>
        <taxon>Streptophyta</taxon>
        <taxon>Embryophyta</taxon>
        <taxon>Tracheophyta</taxon>
        <taxon>Spermatophyta</taxon>
        <taxon>Magnoliopsida</taxon>
        <taxon>eudicotyledons</taxon>
        <taxon>Gunneridae</taxon>
        <taxon>Pentapetalae</taxon>
        <taxon>asterids</taxon>
        <taxon>campanulids</taxon>
        <taxon>Asterales</taxon>
        <taxon>Asteraceae</taxon>
        <taxon>Asteroideae</taxon>
        <taxon>Anthemideae</taxon>
        <taxon>Anthemidinae</taxon>
        <taxon>Tanacetum</taxon>
    </lineage>
</organism>
<protein>
    <submittedName>
        <fullName evidence="1">Auxilin-like protein</fullName>
    </submittedName>
</protein>
<name>A0A699HDA9_TANCI</name>
<dbReference type="PANTHER" id="PTHR48462">
    <property type="entry name" value="PROTEIN, PUTATIVE-RELATED"/>
    <property type="match status" value="1"/>
</dbReference>
<reference evidence="1" key="1">
    <citation type="journal article" date="2019" name="Sci. Rep.">
        <title>Draft genome of Tanacetum cinerariifolium, the natural source of mosquito coil.</title>
        <authorList>
            <person name="Yamashiro T."/>
            <person name="Shiraishi A."/>
            <person name="Satake H."/>
            <person name="Nakayama K."/>
        </authorList>
    </citation>
    <scope>NUCLEOTIDE SEQUENCE</scope>
</reference>
<proteinExistence type="predicted"/>
<gene>
    <name evidence="1" type="ORF">Tci_363406</name>
</gene>
<accession>A0A699HDA9</accession>
<dbReference type="PANTHER" id="PTHR48462:SF1">
    <property type="entry name" value="PROTEIN, PUTATIVE-RELATED"/>
    <property type="match status" value="1"/>
</dbReference>
<evidence type="ECO:0000313" key="1">
    <source>
        <dbReference type="EMBL" id="GEX91431.1"/>
    </source>
</evidence>
<dbReference type="AlphaFoldDB" id="A0A699HDA9"/>